<protein>
    <recommendedName>
        <fullName evidence="4">DUF4283 domain-containing protein</fullName>
    </recommendedName>
</protein>
<evidence type="ECO:0008006" key="4">
    <source>
        <dbReference type="Google" id="ProtNLM"/>
    </source>
</evidence>
<feature type="compositionally biased region" description="Basic residues" evidence="1">
    <location>
        <begin position="364"/>
        <end position="375"/>
    </location>
</feature>
<dbReference type="EMBL" id="JBBPBN010000005">
    <property type="protein sequence ID" value="KAK9037399.1"/>
    <property type="molecule type" value="Genomic_DNA"/>
</dbReference>
<accession>A0ABR2TJG9</accession>
<name>A0ABR2TJG9_9ROSI</name>
<feature type="region of interest" description="Disordered" evidence="1">
    <location>
        <begin position="336"/>
        <end position="393"/>
    </location>
</feature>
<evidence type="ECO:0000313" key="3">
    <source>
        <dbReference type="Proteomes" id="UP001396334"/>
    </source>
</evidence>
<sequence length="393" mass="43107">MAKNIQSLFENLQFTNMERVQIADGESHGHSLVGEVKFGMIGKLLSPQFATETVFVHTFTNIWAEEKAEILPLKHGIFLFKFLGEQQRLSILRRSSWLFDGTIDEHDDDGHGFNNWISFWAPMETKGPPPYQRRGIVYYHAMVIGDASYTKVSQPPLQESAATEAPKSGVGISDKELDELAKIVDKLGIDSTLFEGPDVAHIAAIYRGKKLIEPMLIAGIEPGSSSKGVYGDLSEQNKLSMGGIETESACIVVDKIQEHDVLLTDLVPRSLAKVAVLDDPDAGGVKLVDPRKVVTPVLVAPKVLHEGADLHKVAAPFPQETKQLYGGVDTLSEGVVRKGSSSHRHKSLPPMEGSKVDAEEAAHSNKRSRHEKHHPSSSTKRSLSRNDLVDATK</sequence>
<proteinExistence type="predicted"/>
<dbReference type="Proteomes" id="UP001396334">
    <property type="component" value="Unassembled WGS sequence"/>
</dbReference>
<reference evidence="2 3" key="1">
    <citation type="journal article" date="2024" name="G3 (Bethesda)">
        <title>Genome assembly of Hibiscus sabdariffa L. provides insights into metabolisms of medicinal natural products.</title>
        <authorList>
            <person name="Kim T."/>
        </authorList>
    </citation>
    <scope>NUCLEOTIDE SEQUENCE [LARGE SCALE GENOMIC DNA]</scope>
    <source>
        <strain evidence="2">TK-2024</strain>
        <tissue evidence="2">Old leaves</tissue>
    </source>
</reference>
<evidence type="ECO:0000256" key="1">
    <source>
        <dbReference type="SAM" id="MobiDB-lite"/>
    </source>
</evidence>
<evidence type="ECO:0000313" key="2">
    <source>
        <dbReference type="EMBL" id="KAK9037399.1"/>
    </source>
</evidence>
<feature type="compositionally biased region" description="Basic and acidic residues" evidence="1">
    <location>
        <begin position="354"/>
        <end position="363"/>
    </location>
</feature>
<comment type="caution">
    <text evidence="2">The sequence shown here is derived from an EMBL/GenBank/DDBJ whole genome shotgun (WGS) entry which is preliminary data.</text>
</comment>
<keyword evidence="3" id="KW-1185">Reference proteome</keyword>
<gene>
    <name evidence="2" type="ORF">V6N11_022310</name>
</gene>
<organism evidence="2 3">
    <name type="scientific">Hibiscus sabdariffa</name>
    <name type="common">roselle</name>
    <dbReference type="NCBI Taxonomy" id="183260"/>
    <lineage>
        <taxon>Eukaryota</taxon>
        <taxon>Viridiplantae</taxon>
        <taxon>Streptophyta</taxon>
        <taxon>Embryophyta</taxon>
        <taxon>Tracheophyta</taxon>
        <taxon>Spermatophyta</taxon>
        <taxon>Magnoliopsida</taxon>
        <taxon>eudicotyledons</taxon>
        <taxon>Gunneridae</taxon>
        <taxon>Pentapetalae</taxon>
        <taxon>rosids</taxon>
        <taxon>malvids</taxon>
        <taxon>Malvales</taxon>
        <taxon>Malvaceae</taxon>
        <taxon>Malvoideae</taxon>
        <taxon>Hibiscus</taxon>
    </lineage>
</organism>